<dbReference type="EMBL" id="FSRU01000002">
    <property type="protein sequence ID" value="SIO58965.1"/>
    <property type="molecule type" value="Genomic_DNA"/>
</dbReference>
<protein>
    <submittedName>
        <fullName evidence="7">Aldoxime dehydratase</fullName>
    </submittedName>
</protein>
<organism evidence="7 8">
    <name type="scientific">Paraburkholderia phenazinium</name>
    <dbReference type="NCBI Taxonomy" id="60549"/>
    <lineage>
        <taxon>Bacteria</taxon>
        <taxon>Pseudomonadati</taxon>
        <taxon>Pseudomonadota</taxon>
        <taxon>Betaproteobacteria</taxon>
        <taxon>Burkholderiales</taxon>
        <taxon>Burkholderiaceae</taxon>
        <taxon>Paraburkholderia</taxon>
    </lineage>
</organism>
<evidence type="ECO:0000256" key="1">
    <source>
        <dbReference type="ARBA" id="ARBA00001970"/>
    </source>
</evidence>
<dbReference type="Pfam" id="PF13816">
    <property type="entry name" value="Dehydratase_hem"/>
    <property type="match status" value="1"/>
</dbReference>
<dbReference type="RefSeq" id="WP_074299051.1">
    <property type="nucleotide sequence ID" value="NZ_FSRU01000002.1"/>
</dbReference>
<reference evidence="7 8" key="1">
    <citation type="submission" date="2016-11" db="EMBL/GenBank/DDBJ databases">
        <authorList>
            <person name="Jaros S."/>
            <person name="Januszkiewicz K."/>
            <person name="Wedrychowicz H."/>
        </authorList>
    </citation>
    <scope>NUCLEOTIDE SEQUENCE [LARGE SCALE GENOMIC DNA]</scope>
    <source>
        <strain evidence="7 8">GAS95</strain>
    </source>
</reference>
<evidence type="ECO:0000313" key="7">
    <source>
        <dbReference type="EMBL" id="SIO58965.1"/>
    </source>
</evidence>
<evidence type="ECO:0000256" key="2">
    <source>
        <dbReference type="ARBA" id="ARBA00022617"/>
    </source>
</evidence>
<comment type="cofactor">
    <cofactor evidence="1">
        <name>heme b</name>
        <dbReference type="ChEBI" id="CHEBI:60344"/>
    </cofactor>
</comment>
<keyword evidence="3" id="KW-0479">Metal-binding</keyword>
<keyword evidence="2" id="KW-0349">Heme</keyword>
<evidence type="ECO:0000256" key="6">
    <source>
        <dbReference type="ARBA" id="ARBA00034312"/>
    </source>
</evidence>
<keyword evidence="5" id="KW-0456">Lyase</keyword>
<gene>
    <name evidence="7" type="ORF">SAMN05444165_4344</name>
</gene>
<dbReference type="GO" id="GO:0016829">
    <property type="term" value="F:lyase activity"/>
    <property type="evidence" value="ECO:0007669"/>
    <property type="project" value="UniProtKB-KW"/>
</dbReference>
<evidence type="ECO:0000313" key="8">
    <source>
        <dbReference type="Proteomes" id="UP000185151"/>
    </source>
</evidence>
<keyword evidence="8" id="KW-1185">Reference proteome</keyword>
<sequence>MESAIPRHLTCPRSRERRIDDDFVPPFPAWVARADASVTDVVMGYFGVQSKGLDALAKAHVALQHIVGGFSLTEGPGRHDLAHYVDEAGYDNLIAIAYWDKPQSFARWQALPAIDEWWSDEARLGDGLGYFREILSPDTERFETLFSTADRKEGVGALMAGTSAEIQEHGYWGSMRDRLPIAQTDPVEPSGMLGVCGLAPGPRRRTRISGHRNLAVIRSGQEWTETEGKERDRYLGQMEPILHAGMDFLRDEGRSIGCYASRYMRHIDASGQWLEKSFGLSYWHSLADMERWSESHPTHLAIFGTFMGIVQELNFQLKLRLYHEVTVLDSGQQDFEYVNCHPETGLMRGV</sequence>
<comment type="similarity">
    <text evidence="6">Belongs to the heme-containing dehydratase family.</text>
</comment>
<dbReference type="GO" id="GO:0046872">
    <property type="term" value="F:metal ion binding"/>
    <property type="evidence" value="ECO:0007669"/>
    <property type="project" value="UniProtKB-KW"/>
</dbReference>
<accession>A0A1N6KR12</accession>
<evidence type="ECO:0000256" key="3">
    <source>
        <dbReference type="ARBA" id="ARBA00022723"/>
    </source>
</evidence>
<evidence type="ECO:0000256" key="5">
    <source>
        <dbReference type="ARBA" id="ARBA00023239"/>
    </source>
</evidence>
<proteinExistence type="inferred from homology"/>
<dbReference type="Proteomes" id="UP000185151">
    <property type="component" value="Unassembled WGS sequence"/>
</dbReference>
<dbReference type="OrthoDB" id="3807625at2"/>
<evidence type="ECO:0000256" key="4">
    <source>
        <dbReference type="ARBA" id="ARBA00023004"/>
    </source>
</evidence>
<keyword evidence="4" id="KW-0408">Iron</keyword>
<dbReference type="AlphaFoldDB" id="A0A1N6KR12"/>
<name>A0A1N6KR12_9BURK</name>
<dbReference type="InterPro" id="IPR025702">
    <property type="entry name" value="OXD"/>
</dbReference>